<evidence type="ECO:0000313" key="3">
    <source>
        <dbReference type="Proteomes" id="UP000324222"/>
    </source>
</evidence>
<accession>A0A5B7I359</accession>
<comment type="caution">
    <text evidence="2">The sequence shown here is derived from an EMBL/GenBank/DDBJ whole genome shotgun (WGS) entry which is preliminary data.</text>
</comment>
<proteinExistence type="predicted"/>
<name>A0A5B7I359_PORTR</name>
<dbReference type="AlphaFoldDB" id="A0A5B7I359"/>
<dbReference type="PROSITE" id="PS51144">
    <property type="entry name" value="ALPHA_CA_2"/>
    <property type="match status" value="1"/>
</dbReference>
<keyword evidence="3" id="KW-1185">Reference proteome</keyword>
<sequence length="131" mass="14481">MFPTKTFSLKVPKLANLGEGTGDDKGEGIVIVIYQTIFNTIKNVVKESSPPETLRTIGNTAQHKATLAATITLFTEIFPVILMISHRSSNAHYLTYCSSTLTPPRTTGPTKWPAMRDGPKLELKKSQLEKY</sequence>
<dbReference type="EMBL" id="VSRR010043151">
    <property type="protein sequence ID" value="MPC76349.1"/>
    <property type="molecule type" value="Genomic_DNA"/>
</dbReference>
<feature type="domain" description="Alpha-carbonic anhydrase" evidence="1">
    <location>
        <begin position="1"/>
        <end position="131"/>
    </location>
</feature>
<dbReference type="InterPro" id="IPR001148">
    <property type="entry name" value="CA_dom"/>
</dbReference>
<organism evidence="2 3">
    <name type="scientific">Portunus trituberculatus</name>
    <name type="common">Swimming crab</name>
    <name type="synonym">Neptunus trituberculatus</name>
    <dbReference type="NCBI Taxonomy" id="210409"/>
    <lineage>
        <taxon>Eukaryota</taxon>
        <taxon>Metazoa</taxon>
        <taxon>Ecdysozoa</taxon>
        <taxon>Arthropoda</taxon>
        <taxon>Crustacea</taxon>
        <taxon>Multicrustacea</taxon>
        <taxon>Malacostraca</taxon>
        <taxon>Eumalacostraca</taxon>
        <taxon>Eucarida</taxon>
        <taxon>Decapoda</taxon>
        <taxon>Pleocyemata</taxon>
        <taxon>Brachyura</taxon>
        <taxon>Eubrachyura</taxon>
        <taxon>Portunoidea</taxon>
        <taxon>Portunidae</taxon>
        <taxon>Portuninae</taxon>
        <taxon>Portunus</taxon>
    </lineage>
</organism>
<evidence type="ECO:0000259" key="1">
    <source>
        <dbReference type="PROSITE" id="PS51144"/>
    </source>
</evidence>
<protein>
    <recommendedName>
        <fullName evidence="1">Alpha-carbonic anhydrase domain-containing protein</fullName>
    </recommendedName>
</protein>
<dbReference type="Proteomes" id="UP000324222">
    <property type="component" value="Unassembled WGS sequence"/>
</dbReference>
<evidence type="ECO:0000313" key="2">
    <source>
        <dbReference type="EMBL" id="MPC76349.1"/>
    </source>
</evidence>
<reference evidence="2 3" key="1">
    <citation type="submission" date="2019-05" db="EMBL/GenBank/DDBJ databases">
        <title>Another draft genome of Portunus trituberculatus and its Hox gene families provides insights of decapod evolution.</title>
        <authorList>
            <person name="Jeong J.-H."/>
            <person name="Song I."/>
            <person name="Kim S."/>
            <person name="Choi T."/>
            <person name="Kim D."/>
            <person name="Ryu S."/>
            <person name="Kim W."/>
        </authorList>
    </citation>
    <scope>NUCLEOTIDE SEQUENCE [LARGE SCALE GENOMIC DNA]</scope>
    <source>
        <tissue evidence="2">Muscle</tissue>
    </source>
</reference>
<gene>
    <name evidence="2" type="ORF">E2C01_070759</name>
</gene>